<dbReference type="EMBL" id="JACGXL010000004">
    <property type="protein sequence ID" value="MBA8888341.1"/>
    <property type="molecule type" value="Genomic_DNA"/>
</dbReference>
<reference evidence="2 3" key="1">
    <citation type="submission" date="2020-07" db="EMBL/GenBank/DDBJ databases">
        <title>Genomic Encyclopedia of Type Strains, Phase IV (KMG-V): Genome sequencing to study the core and pangenomes of soil and plant-associated prokaryotes.</title>
        <authorList>
            <person name="Whitman W."/>
        </authorList>
    </citation>
    <scope>NUCLEOTIDE SEQUENCE [LARGE SCALE GENOMIC DNA]</scope>
    <source>
        <strain evidence="2 3">RH2WT43</strain>
    </source>
</reference>
<keyword evidence="1" id="KW-0472">Membrane</keyword>
<feature type="transmembrane region" description="Helical" evidence="1">
    <location>
        <begin position="380"/>
        <end position="398"/>
    </location>
</feature>
<feature type="transmembrane region" description="Helical" evidence="1">
    <location>
        <begin position="404"/>
        <end position="423"/>
    </location>
</feature>
<evidence type="ECO:0000313" key="3">
    <source>
        <dbReference type="Proteomes" id="UP000550401"/>
    </source>
</evidence>
<gene>
    <name evidence="2" type="ORF">FHW12_002574</name>
</gene>
<comment type="caution">
    <text evidence="2">The sequence shown here is derived from an EMBL/GenBank/DDBJ whole genome shotgun (WGS) entry which is preliminary data.</text>
</comment>
<dbReference type="PANTHER" id="PTHR30092:SF0">
    <property type="entry name" value="INNER MEMBRANE PROTEIN CRED"/>
    <property type="match status" value="1"/>
</dbReference>
<keyword evidence="1" id="KW-0812">Transmembrane</keyword>
<evidence type="ECO:0000256" key="1">
    <source>
        <dbReference type="SAM" id="Phobius"/>
    </source>
</evidence>
<evidence type="ECO:0000313" key="2">
    <source>
        <dbReference type="EMBL" id="MBA8888341.1"/>
    </source>
</evidence>
<keyword evidence="1" id="KW-1133">Transmembrane helix</keyword>
<dbReference type="Pfam" id="PF06123">
    <property type="entry name" value="CreD"/>
    <property type="match status" value="1"/>
</dbReference>
<dbReference type="InterPro" id="IPR010364">
    <property type="entry name" value="Uncharacterised_IM_CreD"/>
</dbReference>
<proteinExistence type="predicted"/>
<accession>A0A839F863</accession>
<dbReference type="Proteomes" id="UP000550401">
    <property type="component" value="Unassembled WGS sequence"/>
</dbReference>
<keyword evidence="3" id="KW-1185">Reference proteome</keyword>
<feature type="transmembrane region" description="Helical" evidence="1">
    <location>
        <begin position="301"/>
        <end position="322"/>
    </location>
</feature>
<dbReference type="GO" id="GO:0005886">
    <property type="term" value="C:plasma membrane"/>
    <property type="evidence" value="ECO:0007669"/>
    <property type="project" value="TreeGrafter"/>
</dbReference>
<protein>
    <submittedName>
        <fullName evidence="2">Inner membrane protein</fullName>
    </submittedName>
</protein>
<dbReference type="NCBIfam" id="NF008712">
    <property type="entry name" value="PRK11715.1-1"/>
    <property type="match status" value="1"/>
</dbReference>
<dbReference type="AlphaFoldDB" id="A0A839F863"/>
<sequence length="439" mass="46519">MIPRFTPGVTAKVLGVALLALLMLIPLAQVNDLIGERAGRAQEAARQIAVRWGAPQVVGGPVLAVPVRCELERDGKPVTLERTEFVLPDRLALATTLVPELRSYGIYESVVYTATIKAEGRFVPGDVAHVGGDGCSAQWRRAELRVPIADVHGIRRASALRFGADTLEFGPDGAGIGNLPAISAAAPFDPSLAVQPLPFAFELTVAGSERFAALPLARQTEVHVDGAWADPGFDGAFVPAERHIDANGFRADWQVLDLNRPVPQHWSSLEAASVDPGASAFGVNLVRPANAYQQNVRAGKYGLLFIALTFVAFFLFEVLRGLRVHPVQYLLVGAALCTFYLVLLALSEHVGFGAAYAVAASVTACIVGGYAAAILAQRRAGLALGGMLALVYALLYGLVRSEDYALLMGSLAMLATVVALMALTRRVDWYAAGSRGPGA</sequence>
<feature type="transmembrane region" description="Helical" evidence="1">
    <location>
        <begin position="353"/>
        <end position="373"/>
    </location>
</feature>
<dbReference type="PIRSF" id="PIRSF004548">
    <property type="entry name" value="CreD"/>
    <property type="match status" value="1"/>
</dbReference>
<name>A0A839F863_9GAMM</name>
<dbReference type="PANTHER" id="PTHR30092">
    <property type="entry name" value="INNER MEMBRANE PROTEIN CRED"/>
    <property type="match status" value="1"/>
</dbReference>
<dbReference type="RefSeq" id="WP_220484448.1">
    <property type="nucleotide sequence ID" value="NZ_JACGXL010000004.1"/>
</dbReference>
<feature type="transmembrane region" description="Helical" evidence="1">
    <location>
        <begin position="329"/>
        <end position="347"/>
    </location>
</feature>
<organism evidence="2 3">
    <name type="scientific">Dokdonella fugitiva</name>
    <dbReference type="NCBI Taxonomy" id="328517"/>
    <lineage>
        <taxon>Bacteria</taxon>
        <taxon>Pseudomonadati</taxon>
        <taxon>Pseudomonadota</taxon>
        <taxon>Gammaproteobacteria</taxon>
        <taxon>Lysobacterales</taxon>
        <taxon>Rhodanobacteraceae</taxon>
        <taxon>Dokdonella</taxon>
    </lineage>
</organism>